<organism evidence="1 2">
    <name type="scientific">Gluconacetobacter sacchari DSM 12717</name>
    <dbReference type="NCBI Taxonomy" id="1307940"/>
    <lineage>
        <taxon>Bacteria</taxon>
        <taxon>Pseudomonadati</taxon>
        <taxon>Pseudomonadota</taxon>
        <taxon>Alphaproteobacteria</taxon>
        <taxon>Acetobacterales</taxon>
        <taxon>Acetobacteraceae</taxon>
        <taxon>Gluconacetobacter</taxon>
    </lineage>
</organism>
<accession>A0ABQ0P9H4</accession>
<reference evidence="1" key="1">
    <citation type="submission" date="2013-04" db="EMBL/GenBank/DDBJ databases">
        <title>The genome sequencing project of 58 acetic acid bacteria.</title>
        <authorList>
            <person name="Okamoto-Kainuma A."/>
            <person name="Ishikawa M."/>
            <person name="Umino S."/>
            <person name="Koizumi Y."/>
            <person name="Shiwa Y."/>
            <person name="Yoshikawa H."/>
            <person name="Matsutani M."/>
            <person name="Matsushita K."/>
        </authorList>
    </citation>
    <scope>NUCLEOTIDE SEQUENCE</scope>
    <source>
        <strain evidence="1">DSM 12717</strain>
    </source>
</reference>
<evidence type="ECO:0000313" key="1">
    <source>
        <dbReference type="EMBL" id="GBQ27340.1"/>
    </source>
</evidence>
<name>A0ABQ0P9H4_9PROT</name>
<dbReference type="Proteomes" id="UP001060895">
    <property type="component" value="Unassembled WGS sequence"/>
</dbReference>
<comment type="caution">
    <text evidence="1">The sequence shown here is derived from an EMBL/GenBank/DDBJ whole genome shotgun (WGS) entry which is preliminary data.</text>
</comment>
<gene>
    <name evidence="1" type="ORF">AA12717_2651</name>
</gene>
<dbReference type="EMBL" id="BAQP01000201">
    <property type="protein sequence ID" value="GBQ27340.1"/>
    <property type="molecule type" value="Genomic_DNA"/>
</dbReference>
<evidence type="ECO:0000313" key="2">
    <source>
        <dbReference type="Proteomes" id="UP001060895"/>
    </source>
</evidence>
<keyword evidence="2" id="KW-1185">Reference proteome</keyword>
<proteinExistence type="predicted"/>
<protein>
    <submittedName>
        <fullName evidence="1">Uncharacterized protein</fullName>
    </submittedName>
</protein>
<sequence>MQAGVGFQVHFAEDLWELQKALGKQKQQHLPALAREGKIGERPFRFLVKRGHCLAAVPSLVPRLRVSHFRAWDGVIGHCVSHKLREPVRIETAIRVDCQAVTVNLYLVSIEDGVALDELKVNFESLRIAGKRGIQILESDIRQVVPSNVATGIRLASML</sequence>